<dbReference type="Gene3D" id="3.80.10.10">
    <property type="entry name" value="Ribonuclease Inhibitor"/>
    <property type="match status" value="1"/>
</dbReference>
<dbReference type="AlphaFoldDB" id="A0A5B6WGB6"/>
<dbReference type="EMBL" id="SMMG02000003">
    <property type="protein sequence ID" value="KAA3480819.1"/>
    <property type="molecule type" value="Genomic_DNA"/>
</dbReference>
<reference evidence="2" key="1">
    <citation type="journal article" date="2019" name="Plant Biotechnol. J.">
        <title>Genome sequencing of the Australian wild diploid species Gossypium australe highlights disease resistance and delayed gland morphogenesis.</title>
        <authorList>
            <person name="Cai Y."/>
            <person name="Cai X."/>
            <person name="Wang Q."/>
            <person name="Wang P."/>
            <person name="Zhang Y."/>
            <person name="Cai C."/>
            <person name="Xu Y."/>
            <person name="Wang K."/>
            <person name="Zhou Z."/>
            <person name="Wang C."/>
            <person name="Geng S."/>
            <person name="Li B."/>
            <person name="Dong Q."/>
            <person name="Hou Y."/>
            <person name="Wang H."/>
            <person name="Ai P."/>
            <person name="Liu Z."/>
            <person name="Yi F."/>
            <person name="Sun M."/>
            <person name="An G."/>
            <person name="Cheng J."/>
            <person name="Zhang Y."/>
            <person name="Shi Q."/>
            <person name="Xie Y."/>
            <person name="Shi X."/>
            <person name="Chang Y."/>
            <person name="Huang F."/>
            <person name="Chen Y."/>
            <person name="Hong S."/>
            <person name="Mi L."/>
            <person name="Sun Q."/>
            <person name="Zhang L."/>
            <person name="Zhou B."/>
            <person name="Peng R."/>
            <person name="Zhang X."/>
            <person name="Liu F."/>
        </authorList>
    </citation>
    <scope>NUCLEOTIDE SEQUENCE [LARGE SCALE GENOMIC DNA]</scope>
    <source>
        <strain evidence="2">cv. PA1801</strain>
    </source>
</reference>
<proteinExistence type="predicted"/>
<evidence type="ECO:0000313" key="2">
    <source>
        <dbReference type="Proteomes" id="UP000325315"/>
    </source>
</evidence>
<sequence length="86" mass="9679">MGPSGRQMVVNSEDCCQWDGVVCDNVTAHVLELHLANPRPLLDDYGSDAENEARERSMGGYWFQGHGKSEVSTRIARQRSENREDI</sequence>
<keyword evidence="2" id="KW-1185">Reference proteome</keyword>
<name>A0A5B6WGB6_9ROSI</name>
<gene>
    <name evidence="1" type="ORF">EPI10_021230</name>
</gene>
<evidence type="ECO:0000313" key="1">
    <source>
        <dbReference type="EMBL" id="KAA3480819.1"/>
    </source>
</evidence>
<comment type="caution">
    <text evidence="1">The sequence shown here is derived from an EMBL/GenBank/DDBJ whole genome shotgun (WGS) entry which is preliminary data.</text>
</comment>
<organism evidence="1 2">
    <name type="scientific">Gossypium australe</name>
    <dbReference type="NCBI Taxonomy" id="47621"/>
    <lineage>
        <taxon>Eukaryota</taxon>
        <taxon>Viridiplantae</taxon>
        <taxon>Streptophyta</taxon>
        <taxon>Embryophyta</taxon>
        <taxon>Tracheophyta</taxon>
        <taxon>Spermatophyta</taxon>
        <taxon>Magnoliopsida</taxon>
        <taxon>eudicotyledons</taxon>
        <taxon>Gunneridae</taxon>
        <taxon>Pentapetalae</taxon>
        <taxon>rosids</taxon>
        <taxon>malvids</taxon>
        <taxon>Malvales</taxon>
        <taxon>Malvaceae</taxon>
        <taxon>Malvoideae</taxon>
        <taxon>Gossypium</taxon>
    </lineage>
</organism>
<protein>
    <submittedName>
        <fullName evidence="1">Protein BRASSINOSTEROID INSENSITIVE 1-like</fullName>
    </submittedName>
</protein>
<dbReference type="InterPro" id="IPR032675">
    <property type="entry name" value="LRR_dom_sf"/>
</dbReference>
<dbReference type="OrthoDB" id="1600340at2759"/>
<accession>A0A5B6WGB6</accession>
<dbReference type="Proteomes" id="UP000325315">
    <property type="component" value="Unassembled WGS sequence"/>
</dbReference>